<dbReference type="PANTHER" id="PTHR33055">
    <property type="entry name" value="TRANSPOSASE FOR INSERTION SEQUENCE ELEMENT IS1111A"/>
    <property type="match status" value="1"/>
</dbReference>
<feature type="domain" description="Transposase IS116/IS110/IS902 C-terminal" evidence="3">
    <location>
        <begin position="236"/>
        <end position="319"/>
    </location>
</feature>
<evidence type="ECO:0000259" key="3">
    <source>
        <dbReference type="Pfam" id="PF02371"/>
    </source>
</evidence>
<reference evidence="4 5" key="1">
    <citation type="submission" date="2022-06" db="EMBL/GenBank/DDBJ databases">
        <title>Mycolicibacterium sp. CAU 1645 isolated from seawater.</title>
        <authorList>
            <person name="Kim W."/>
        </authorList>
    </citation>
    <scope>NUCLEOTIDE SEQUENCE [LARGE SCALE GENOMIC DNA]</scope>
    <source>
        <strain evidence="4 5">CAU 1645</strain>
    </source>
</reference>
<keyword evidence="5" id="KW-1185">Reference proteome</keyword>
<sequence length="420" mass="46525">MTHRTRAGRRVGGSVHVIGVDAHKRSHTLVAVDDIGRKVAEKTVQSTREGHAQAIRWAADRLGGLLEWAIEDNRAVTDLLERDLLAAGPWRVVRVPPHLMARARASVRNHGKSDPIDALAVARAAQQNPDLPVAVHDAVSWDLRQLVDRREDLVLQRVAMIHRVYLRVHLIEPSLATPTRLENRGRRESLSAFLRTRTGLLAELARDEVDDIEYLSRRIDSLTLRIVNRVDELGSSLLSISGCAHLTAAKLIGEAANVDRFRDESAFASYCGAAPVPRWSGATAGRMRASPWGNRQVNTALHRIAVVQITKRGPGRAYYDRRRSEGDSGAEAIRKLKRKLCRLVFNRLRADYLQRQANPHSRSPIPAIEERLPAWLDVVRLGAALTAEREGSRMAPPRVDAVRPGSADDAMPTGESNAVP</sequence>
<feature type="domain" description="Transposase IS110-like N-terminal" evidence="2">
    <location>
        <begin position="18"/>
        <end position="164"/>
    </location>
</feature>
<evidence type="ECO:0000256" key="1">
    <source>
        <dbReference type="SAM" id="MobiDB-lite"/>
    </source>
</evidence>
<dbReference type="InterPro" id="IPR047650">
    <property type="entry name" value="Transpos_IS110"/>
</dbReference>
<dbReference type="PANTHER" id="PTHR33055:SF16">
    <property type="entry name" value="TRANSPOSASE FOR INSERTION SEQUENCE ELEMENT IS1547"/>
    <property type="match status" value="1"/>
</dbReference>
<name>A0ABT1MBD8_9MYCO</name>
<dbReference type="Pfam" id="PF01548">
    <property type="entry name" value="DEDD_Tnp_IS110"/>
    <property type="match status" value="1"/>
</dbReference>
<protein>
    <submittedName>
        <fullName evidence="4">IS110 family transposase</fullName>
    </submittedName>
</protein>
<dbReference type="NCBIfam" id="NF033542">
    <property type="entry name" value="transpos_IS110"/>
    <property type="match status" value="1"/>
</dbReference>
<feature type="region of interest" description="Disordered" evidence="1">
    <location>
        <begin position="387"/>
        <end position="420"/>
    </location>
</feature>
<dbReference type="EMBL" id="JANDBD010000017">
    <property type="protein sequence ID" value="MCP9276491.1"/>
    <property type="molecule type" value="Genomic_DNA"/>
</dbReference>
<proteinExistence type="predicted"/>
<dbReference type="InterPro" id="IPR002525">
    <property type="entry name" value="Transp_IS110-like_N"/>
</dbReference>
<comment type="caution">
    <text evidence="4">The sequence shown here is derived from an EMBL/GenBank/DDBJ whole genome shotgun (WGS) entry which is preliminary data.</text>
</comment>
<dbReference type="Pfam" id="PF02371">
    <property type="entry name" value="Transposase_20"/>
    <property type="match status" value="1"/>
</dbReference>
<dbReference type="Proteomes" id="UP001651690">
    <property type="component" value="Unassembled WGS sequence"/>
</dbReference>
<dbReference type="RefSeq" id="WP_255064537.1">
    <property type="nucleotide sequence ID" value="NZ_JANDBD010000017.1"/>
</dbReference>
<dbReference type="InterPro" id="IPR003346">
    <property type="entry name" value="Transposase_20"/>
</dbReference>
<accession>A0ABT1MBD8</accession>
<gene>
    <name evidence="4" type="ORF">NM203_30315</name>
</gene>
<evidence type="ECO:0000313" key="4">
    <source>
        <dbReference type="EMBL" id="MCP9276491.1"/>
    </source>
</evidence>
<evidence type="ECO:0000313" key="5">
    <source>
        <dbReference type="Proteomes" id="UP001651690"/>
    </source>
</evidence>
<organism evidence="4 5">
    <name type="scientific">Mycolicibacterium arenosum</name>
    <dbReference type="NCBI Taxonomy" id="2952157"/>
    <lineage>
        <taxon>Bacteria</taxon>
        <taxon>Bacillati</taxon>
        <taxon>Actinomycetota</taxon>
        <taxon>Actinomycetes</taxon>
        <taxon>Mycobacteriales</taxon>
        <taxon>Mycobacteriaceae</taxon>
        <taxon>Mycolicibacterium</taxon>
    </lineage>
</organism>
<evidence type="ECO:0000259" key="2">
    <source>
        <dbReference type="Pfam" id="PF01548"/>
    </source>
</evidence>